<accession>A0ABN7RNQ1</accession>
<evidence type="ECO:0000313" key="1">
    <source>
        <dbReference type="EMBL" id="CAG5082160.1"/>
    </source>
</evidence>
<protein>
    <submittedName>
        <fullName evidence="1">Oidioi.mRNA.OKI2018_I69.PAR.g10046.t1.cds</fullName>
    </submittedName>
</protein>
<gene>
    <name evidence="1" type="ORF">OKIOD_LOCUS1604</name>
</gene>
<organism evidence="1 2">
    <name type="scientific">Oikopleura dioica</name>
    <name type="common">Tunicate</name>
    <dbReference type="NCBI Taxonomy" id="34765"/>
    <lineage>
        <taxon>Eukaryota</taxon>
        <taxon>Metazoa</taxon>
        <taxon>Chordata</taxon>
        <taxon>Tunicata</taxon>
        <taxon>Appendicularia</taxon>
        <taxon>Copelata</taxon>
        <taxon>Oikopleuridae</taxon>
        <taxon>Oikopleura</taxon>
    </lineage>
</organism>
<reference evidence="1 2" key="1">
    <citation type="submission" date="2021-04" db="EMBL/GenBank/DDBJ databases">
        <authorList>
            <person name="Bliznina A."/>
        </authorList>
    </citation>
    <scope>NUCLEOTIDE SEQUENCE [LARGE SCALE GENOMIC DNA]</scope>
</reference>
<proteinExistence type="predicted"/>
<dbReference type="EMBL" id="OU015568">
    <property type="protein sequence ID" value="CAG5082160.1"/>
    <property type="molecule type" value="Genomic_DNA"/>
</dbReference>
<sequence length="83" mass="10090">MYGLRSVRRRHVFLIFATIFLVIFLTNNTNAVHRLRRLDIESIDWSNYEEDIISHVKEELNSIVENPEDFLESKKDRRDRREN</sequence>
<keyword evidence="2" id="KW-1185">Reference proteome</keyword>
<name>A0ABN7RNQ1_OIKDI</name>
<dbReference type="Proteomes" id="UP001158576">
    <property type="component" value="Chromosome PAR"/>
</dbReference>
<evidence type="ECO:0000313" key="2">
    <source>
        <dbReference type="Proteomes" id="UP001158576"/>
    </source>
</evidence>